<keyword evidence="1" id="KW-0472">Membrane</keyword>
<dbReference type="SMART" id="SM00567">
    <property type="entry name" value="EZ_HEAT"/>
    <property type="match status" value="3"/>
</dbReference>
<accession>A0A330L7I2</accession>
<dbReference type="AlphaFoldDB" id="A0A330L7I2"/>
<dbReference type="Pfam" id="PF03130">
    <property type="entry name" value="HEAT_PBS"/>
    <property type="match status" value="1"/>
</dbReference>
<reference evidence="3" key="1">
    <citation type="submission" date="2018-04" db="EMBL/GenBank/DDBJ databases">
        <authorList>
            <person name="Lucker S."/>
            <person name="Sakoula D."/>
        </authorList>
    </citation>
    <scope>NUCLEOTIDE SEQUENCE [LARGE SCALE GENOMIC DNA]</scope>
</reference>
<dbReference type="InterPro" id="IPR011989">
    <property type="entry name" value="ARM-like"/>
</dbReference>
<name>A0A330L7I2_9BACT</name>
<evidence type="ECO:0000313" key="3">
    <source>
        <dbReference type="Proteomes" id="UP000248168"/>
    </source>
</evidence>
<organism evidence="2 3">
    <name type="scientific">Nitrospira lenta</name>
    <dbReference type="NCBI Taxonomy" id="1436998"/>
    <lineage>
        <taxon>Bacteria</taxon>
        <taxon>Pseudomonadati</taxon>
        <taxon>Nitrospirota</taxon>
        <taxon>Nitrospiria</taxon>
        <taxon>Nitrospirales</taxon>
        <taxon>Nitrospiraceae</taxon>
        <taxon>Nitrospira</taxon>
    </lineage>
</organism>
<dbReference type="SUPFAM" id="SSF48371">
    <property type="entry name" value="ARM repeat"/>
    <property type="match status" value="1"/>
</dbReference>
<dbReference type="Gene3D" id="1.25.10.10">
    <property type="entry name" value="Leucine-rich Repeat Variant"/>
    <property type="match status" value="2"/>
</dbReference>
<evidence type="ECO:0000313" key="2">
    <source>
        <dbReference type="EMBL" id="SPP64945.1"/>
    </source>
</evidence>
<dbReference type="Proteomes" id="UP000248168">
    <property type="component" value="Unassembled WGS sequence"/>
</dbReference>
<keyword evidence="1" id="KW-0812">Transmembrane</keyword>
<dbReference type="InterPro" id="IPR004155">
    <property type="entry name" value="PBS_lyase_HEAT"/>
</dbReference>
<gene>
    <name evidence="2" type="ORF">NITLEN_20585</name>
</gene>
<dbReference type="OrthoDB" id="9801841at2"/>
<dbReference type="InParanoid" id="A0A330L7I2"/>
<evidence type="ECO:0000256" key="1">
    <source>
        <dbReference type="SAM" id="Phobius"/>
    </source>
</evidence>
<feature type="transmembrane region" description="Helical" evidence="1">
    <location>
        <begin position="15"/>
        <end position="35"/>
    </location>
</feature>
<keyword evidence="3" id="KW-1185">Reference proteome</keyword>
<dbReference type="InterPro" id="IPR016024">
    <property type="entry name" value="ARM-type_fold"/>
</dbReference>
<proteinExistence type="predicted"/>
<dbReference type="Pfam" id="PF13646">
    <property type="entry name" value="HEAT_2"/>
    <property type="match status" value="1"/>
</dbReference>
<protein>
    <submittedName>
        <fullName evidence="2">Putative Heat repeat protein</fullName>
    </submittedName>
</protein>
<keyword evidence="1" id="KW-1133">Transmembrane helix</keyword>
<sequence length="366" mass="40930">MTDTTLSQPIVDVGWLMTFTIHGLILVLLGWMLIIRRLRASTDRRRQQMVAVWRPILAQSLIEAPDALPPIHPRDRVLFLYLWNHLQESIKGESSDELCAVIRRTGMDHVVRQYLAKGTLRQQLLAIVTLGHLKDLTIWPRLVDLAHDANAFRSLEAARALVRIDAPRAIPVLVPLISQRADWSPLKILAILKGAGDEQVAQALGEAAVIAEPRIAARLIRFLPSIKSHRALPLIRPLLTRQPLHEDVLASCLVLFGQCSDPRDLPIVRQYSAHSTWFIRVQAATALGKMGVEEDAAILIGLLNDEHWWVRYRAAEALSVMPTMTDDKLALLVQTLPPGEERRILTPFVAKRFEAPLAHTPGLSAA</sequence>
<dbReference type="EMBL" id="OUNR01000012">
    <property type="protein sequence ID" value="SPP64945.1"/>
    <property type="molecule type" value="Genomic_DNA"/>
</dbReference>
<dbReference type="RefSeq" id="WP_121989260.1">
    <property type="nucleotide sequence ID" value="NZ_OUNR01000012.1"/>
</dbReference>